<dbReference type="OrthoDB" id="9977936at2759"/>
<evidence type="ECO:0000313" key="3">
    <source>
        <dbReference type="Proteomes" id="UP000324222"/>
    </source>
</evidence>
<keyword evidence="3" id="KW-1185">Reference proteome</keyword>
<proteinExistence type="predicted"/>
<feature type="region of interest" description="Disordered" evidence="1">
    <location>
        <begin position="1"/>
        <end position="64"/>
    </location>
</feature>
<evidence type="ECO:0000256" key="1">
    <source>
        <dbReference type="SAM" id="MobiDB-lite"/>
    </source>
</evidence>
<feature type="compositionally biased region" description="Polar residues" evidence="1">
    <location>
        <begin position="28"/>
        <end position="46"/>
    </location>
</feature>
<evidence type="ECO:0000313" key="2">
    <source>
        <dbReference type="EMBL" id="MPD00892.1"/>
    </source>
</evidence>
<dbReference type="EMBL" id="VSRR010124856">
    <property type="protein sequence ID" value="MPD00892.1"/>
    <property type="molecule type" value="Genomic_DNA"/>
</dbReference>
<organism evidence="2 3">
    <name type="scientific">Portunus trituberculatus</name>
    <name type="common">Swimming crab</name>
    <name type="synonym">Neptunus trituberculatus</name>
    <dbReference type="NCBI Taxonomy" id="210409"/>
    <lineage>
        <taxon>Eukaryota</taxon>
        <taxon>Metazoa</taxon>
        <taxon>Ecdysozoa</taxon>
        <taxon>Arthropoda</taxon>
        <taxon>Crustacea</taxon>
        <taxon>Multicrustacea</taxon>
        <taxon>Malacostraca</taxon>
        <taxon>Eumalacostraca</taxon>
        <taxon>Eucarida</taxon>
        <taxon>Decapoda</taxon>
        <taxon>Pleocyemata</taxon>
        <taxon>Brachyura</taxon>
        <taxon>Eubrachyura</taxon>
        <taxon>Portunoidea</taxon>
        <taxon>Portunidae</taxon>
        <taxon>Portuninae</taxon>
        <taxon>Portunus</taxon>
    </lineage>
</organism>
<comment type="caution">
    <text evidence="2">The sequence shown here is derived from an EMBL/GenBank/DDBJ whole genome shotgun (WGS) entry which is preliminary data.</text>
</comment>
<name>A0A5B7JSI0_PORTR</name>
<dbReference type="Proteomes" id="UP000324222">
    <property type="component" value="Unassembled WGS sequence"/>
</dbReference>
<gene>
    <name evidence="2" type="ORF">E2C01_096397</name>
</gene>
<accession>A0A5B7JSI0</accession>
<dbReference type="AlphaFoldDB" id="A0A5B7JSI0"/>
<protein>
    <submittedName>
        <fullName evidence="2">Uncharacterized protein</fullName>
    </submittedName>
</protein>
<reference evidence="2 3" key="1">
    <citation type="submission" date="2019-05" db="EMBL/GenBank/DDBJ databases">
        <title>Another draft genome of Portunus trituberculatus and its Hox gene families provides insights of decapod evolution.</title>
        <authorList>
            <person name="Jeong J.-H."/>
            <person name="Song I."/>
            <person name="Kim S."/>
            <person name="Choi T."/>
            <person name="Kim D."/>
            <person name="Ryu S."/>
            <person name="Kim W."/>
        </authorList>
    </citation>
    <scope>NUCLEOTIDE SEQUENCE [LARGE SCALE GENOMIC DNA]</scope>
    <source>
        <tissue evidence="2">Muscle</tissue>
    </source>
</reference>
<sequence>MWKTGDRGNHVNSVRGNRVKRAKPSNGGKPQQGTQKEGSSSINCNQRKNRDRPECQEVQPPSNGVIELSQSLPWVEDVAKGGHVLELTGLPRTPAGVMGRYLLAIDRVSDAGMGKV</sequence>